<keyword evidence="1" id="KW-0547">Nucleotide-binding</keyword>
<dbReference type="PROSITE" id="PS00109">
    <property type="entry name" value="PROTEIN_KINASE_TYR"/>
    <property type="match status" value="1"/>
</dbReference>
<dbReference type="PANTHER" id="PTHR24418">
    <property type="entry name" value="TYROSINE-PROTEIN KINASE"/>
    <property type="match status" value="1"/>
</dbReference>
<evidence type="ECO:0000256" key="1">
    <source>
        <dbReference type="ARBA" id="ARBA00022741"/>
    </source>
</evidence>
<evidence type="ECO:0000256" key="2">
    <source>
        <dbReference type="ARBA" id="ARBA00022840"/>
    </source>
</evidence>
<dbReference type="InterPro" id="IPR011009">
    <property type="entry name" value="Kinase-like_dom_sf"/>
</dbReference>
<sequence>MAPLKKEDLTIGEEIGKGRFKSVVRGTLRRGEGGPQDVVVLNYVKSGERRELEVLSMIARHPLSSSFVPEIYGAINEGRSMLVVQERALGGSLKAAVGDARVSAILTPRHRLFASAGLARAMVFLESCHIVHADLSCRNVLLCSFNAHEAAGTVVKVTDFGLAVVLKEGADSEVRKQPQATRWCAPETVAHSKFSHRSDVWAMGMTLWELFSNGEFPWARWQKRNNVGARLRALLDMVAKGAVEDLAEDFPAPSGCSPTTHAAILSCLRVDELTRPGFAQLAEEYEEIAMDPKEFPELSCEEESDLPQGADADVEAEAPCDTSVTPSEVEPCSDACDEAHEAQKVVRPDGTGTPSTSATPTVPWWQTRHLDTPSDLFTGPKADAFAEALRDFLHSERVKDVLGDKAGLEALKEFLCSPHALELLSSEAKEEPFVDYLRHRAPKVEQREPVLPCEARFISRARRCSAPPQCTMPVAGMPVSDVLVPLSATGIQAEYSQPQMEHSGFWTVLSLVSSALLRRREFVEEADAWEAFRACGSSPRMLRDPHGADVASQSWVVVSAQPAPAIPTHAAVSWYGHLARPMHAVVF</sequence>
<dbReference type="GO" id="GO:0005524">
    <property type="term" value="F:ATP binding"/>
    <property type="evidence" value="ECO:0007669"/>
    <property type="project" value="UniProtKB-KW"/>
</dbReference>
<dbReference type="InterPro" id="IPR050198">
    <property type="entry name" value="Non-receptor_tyrosine_kinases"/>
</dbReference>
<dbReference type="InterPro" id="IPR001245">
    <property type="entry name" value="Ser-Thr/Tyr_kinase_cat_dom"/>
</dbReference>
<evidence type="ECO:0000259" key="3">
    <source>
        <dbReference type="PROSITE" id="PS50011"/>
    </source>
</evidence>
<dbReference type="AlphaFoldDB" id="A0A7S4PY99"/>
<evidence type="ECO:0000313" key="4">
    <source>
        <dbReference type="EMBL" id="CAE4566588.1"/>
    </source>
</evidence>
<dbReference type="InterPro" id="IPR008266">
    <property type="entry name" value="Tyr_kinase_AS"/>
</dbReference>
<dbReference type="Pfam" id="PF07714">
    <property type="entry name" value="PK_Tyr_Ser-Thr"/>
    <property type="match status" value="1"/>
</dbReference>
<name>A0A7S4PY99_9DINO</name>
<dbReference type="PRINTS" id="PR00109">
    <property type="entry name" value="TYRKINASE"/>
</dbReference>
<dbReference type="Gene3D" id="1.10.510.10">
    <property type="entry name" value="Transferase(Phosphotransferase) domain 1"/>
    <property type="match status" value="1"/>
</dbReference>
<dbReference type="GO" id="GO:0004672">
    <property type="term" value="F:protein kinase activity"/>
    <property type="evidence" value="ECO:0007669"/>
    <property type="project" value="InterPro"/>
</dbReference>
<dbReference type="PROSITE" id="PS50011">
    <property type="entry name" value="PROTEIN_KINASE_DOM"/>
    <property type="match status" value="1"/>
</dbReference>
<reference evidence="4" key="1">
    <citation type="submission" date="2021-01" db="EMBL/GenBank/DDBJ databases">
        <authorList>
            <person name="Corre E."/>
            <person name="Pelletier E."/>
            <person name="Niang G."/>
            <person name="Scheremetjew M."/>
            <person name="Finn R."/>
            <person name="Kale V."/>
            <person name="Holt S."/>
            <person name="Cochrane G."/>
            <person name="Meng A."/>
            <person name="Brown T."/>
            <person name="Cohen L."/>
        </authorList>
    </citation>
    <scope>NUCLEOTIDE SEQUENCE</scope>
    <source>
        <strain evidence="4">CCMP3105</strain>
    </source>
</reference>
<dbReference type="SUPFAM" id="SSF56112">
    <property type="entry name" value="Protein kinase-like (PK-like)"/>
    <property type="match status" value="1"/>
</dbReference>
<dbReference type="InterPro" id="IPR000719">
    <property type="entry name" value="Prot_kinase_dom"/>
</dbReference>
<proteinExistence type="predicted"/>
<protein>
    <recommendedName>
        <fullName evidence="3">Protein kinase domain-containing protein</fullName>
    </recommendedName>
</protein>
<keyword evidence="2" id="KW-0067">ATP-binding</keyword>
<dbReference type="EMBL" id="HBNR01009404">
    <property type="protein sequence ID" value="CAE4566588.1"/>
    <property type="molecule type" value="Transcribed_RNA"/>
</dbReference>
<feature type="domain" description="Protein kinase" evidence="3">
    <location>
        <begin position="9"/>
        <end position="288"/>
    </location>
</feature>
<organism evidence="4">
    <name type="scientific">Alexandrium monilatum</name>
    <dbReference type="NCBI Taxonomy" id="311494"/>
    <lineage>
        <taxon>Eukaryota</taxon>
        <taxon>Sar</taxon>
        <taxon>Alveolata</taxon>
        <taxon>Dinophyceae</taxon>
        <taxon>Gonyaulacales</taxon>
        <taxon>Pyrocystaceae</taxon>
        <taxon>Alexandrium</taxon>
    </lineage>
</organism>
<gene>
    <name evidence="4" type="ORF">AMON00008_LOCUS6207</name>
</gene>
<accession>A0A7S4PY99</accession>